<dbReference type="PROSITE" id="PS00636">
    <property type="entry name" value="DNAJ_1"/>
    <property type="match status" value="1"/>
</dbReference>
<dbReference type="InterPro" id="IPR036869">
    <property type="entry name" value="J_dom_sf"/>
</dbReference>
<dbReference type="InterPro" id="IPR007872">
    <property type="entry name" value="DPH_MB_dom"/>
</dbReference>
<dbReference type="SMART" id="SM00271">
    <property type="entry name" value="DnaJ"/>
    <property type="match status" value="1"/>
</dbReference>
<evidence type="ECO:0000256" key="3">
    <source>
        <dbReference type="ARBA" id="ARBA00022833"/>
    </source>
</evidence>
<evidence type="ECO:0000256" key="2">
    <source>
        <dbReference type="ARBA" id="ARBA00022723"/>
    </source>
</evidence>
<feature type="domain" description="J" evidence="5">
    <location>
        <begin position="2"/>
        <end position="66"/>
    </location>
</feature>
<evidence type="ECO:0000259" key="6">
    <source>
        <dbReference type="PROSITE" id="PS51074"/>
    </source>
</evidence>
<keyword evidence="2" id="KW-0479">Metal-binding</keyword>
<dbReference type="InterPro" id="IPR036671">
    <property type="entry name" value="DPH_MB_sf"/>
</dbReference>
<sequence length="140" mass="16394">MNFYDILEIGVDASDSEIRSQYQRLARTIHPDKSSAVDNHEKFIQISEAYQVLSDPQKRKEYDDNQRREKLYQEWVISEELLLEELDYEEQDGIYIHTCRCGGQYILAVEEVDVPEIVVICDNCSLALLVLIENIHDKQN</sequence>
<feature type="domain" description="DPH-type MB" evidence="6">
    <location>
        <begin position="77"/>
        <end position="133"/>
    </location>
</feature>
<evidence type="ECO:0000259" key="5">
    <source>
        <dbReference type="PROSITE" id="PS50076"/>
    </source>
</evidence>
<dbReference type="PROSITE" id="PS51074">
    <property type="entry name" value="DPH_MB"/>
    <property type="match status" value="1"/>
</dbReference>
<dbReference type="InterPro" id="IPR001623">
    <property type="entry name" value="DnaJ_domain"/>
</dbReference>
<dbReference type="GO" id="GO:0008198">
    <property type="term" value="F:ferrous iron binding"/>
    <property type="evidence" value="ECO:0007669"/>
    <property type="project" value="TreeGrafter"/>
</dbReference>
<reference evidence="7 8" key="1">
    <citation type="submission" date="2024-05" db="EMBL/GenBank/DDBJ databases">
        <authorList>
            <person name="Wallberg A."/>
        </authorList>
    </citation>
    <scope>NUCLEOTIDE SEQUENCE [LARGE SCALE GENOMIC DNA]</scope>
</reference>
<gene>
    <name evidence="7" type="ORF">MNOR_LOCUS26690</name>
</gene>
<dbReference type="EMBL" id="CAXKWB010027009">
    <property type="protein sequence ID" value="CAL4131105.1"/>
    <property type="molecule type" value="Genomic_DNA"/>
</dbReference>
<evidence type="ECO:0000313" key="7">
    <source>
        <dbReference type="EMBL" id="CAL4131105.1"/>
    </source>
</evidence>
<dbReference type="SUPFAM" id="SSF46565">
    <property type="entry name" value="Chaperone J-domain"/>
    <property type="match status" value="1"/>
</dbReference>
<dbReference type="Pfam" id="PF05207">
    <property type="entry name" value="Zn_ribbon_CSL"/>
    <property type="match status" value="1"/>
</dbReference>
<keyword evidence="8" id="KW-1185">Reference proteome</keyword>
<keyword evidence="4" id="KW-0408">Iron</keyword>
<dbReference type="GO" id="GO:0001671">
    <property type="term" value="F:ATPase activator activity"/>
    <property type="evidence" value="ECO:0007669"/>
    <property type="project" value="TreeGrafter"/>
</dbReference>
<evidence type="ECO:0000256" key="4">
    <source>
        <dbReference type="ARBA" id="ARBA00023004"/>
    </source>
</evidence>
<dbReference type="AlphaFoldDB" id="A0AAV2RLC0"/>
<dbReference type="PRINTS" id="PR00625">
    <property type="entry name" value="JDOMAIN"/>
</dbReference>
<comment type="similarity">
    <text evidence="1">Belongs to the DPH4 family.</text>
</comment>
<dbReference type="Proteomes" id="UP001497623">
    <property type="component" value="Unassembled WGS sequence"/>
</dbReference>
<dbReference type="SUPFAM" id="SSF144217">
    <property type="entry name" value="CSL zinc finger"/>
    <property type="match status" value="1"/>
</dbReference>
<protein>
    <submittedName>
        <fullName evidence="7">Uncharacterized protein</fullName>
    </submittedName>
</protein>
<dbReference type="PANTHER" id="PTHR45255">
    <property type="entry name" value="DNAJ HOMOLOG SUBFAMILY C MEMBER 24"/>
    <property type="match status" value="1"/>
</dbReference>
<dbReference type="PROSITE" id="PS50076">
    <property type="entry name" value="DNAJ_2"/>
    <property type="match status" value="1"/>
</dbReference>
<accession>A0AAV2RLC0</accession>
<name>A0AAV2RLC0_MEGNR</name>
<dbReference type="Pfam" id="PF00226">
    <property type="entry name" value="DnaJ"/>
    <property type="match status" value="1"/>
</dbReference>
<organism evidence="7 8">
    <name type="scientific">Meganyctiphanes norvegica</name>
    <name type="common">Northern krill</name>
    <name type="synonym">Thysanopoda norvegica</name>
    <dbReference type="NCBI Taxonomy" id="48144"/>
    <lineage>
        <taxon>Eukaryota</taxon>
        <taxon>Metazoa</taxon>
        <taxon>Ecdysozoa</taxon>
        <taxon>Arthropoda</taxon>
        <taxon>Crustacea</taxon>
        <taxon>Multicrustacea</taxon>
        <taxon>Malacostraca</taxon>
        <taxon>Eumalacostraca</taxon>
        <taxon>Eucarida</taxon>
        <taxon>Euphausiacea</taxon>
        <taxon>Euphausiidae</taxon>
        <taxon>Meganyctiphanes</taxon>
    </lineage>
</organism>
<dbReference type="Gene3D" id="1.10.287.110">
    <property type="entry name" value="DnaJ domain"/>
    <property type="match status" value="1"/>
</dbReference>
<dbReference type="PANTHER" id="PTHR45255:SF1">
    <property type="entry name" value="DNAJ HOMOLOG SUBFAMILY C MEMBER 24"/>
    <property type="match status" value="1"/>
</dbReference>
<comment type="caution">
    <text evidence="7">The sequence shown here is derived from an EMBL/GenBank/DDBJ whole genome shotgun (WGS) entry which is preliminary data.</text>
</comment>
<dbReference type="CDD" id="cd06257">
    <property type="entry name" value="DnaJ"/>
    <property type="match status" value="1"/>
</dbReference>
<evidence type="ECO:0000313" key="8">
    <source>
        <dbReference type="Proteomes" id="UP001497623"/>
    </source>
</evidence>
<evidence type="ECO:0000256" key="1">
    <source>
        <dbReference type="ARBA" id="ARBA00006169"/>
    </source>
</evidence>
<proteinExistence type="inferred from homology"/>
<keyword evidence="3" id="KW-0862">Zinc</keyword>
<dbReference type="InterPro" id="IPR018253">
    <property type="entry name" value="DnaJ_domain_CS"/>
</dbReference>
<dbReference type="Gene3D" id="3.10.660.10">
    <property type="entry name" value="DPH Zinc finger"/>
    <property type="match status" value="1"/>
</dbReference>